<dbReference type="AlphaFoldDB" id="A0A255EM41"/>
<dbReference type="Gene3D" id="3.40.50.1240">
    <property type="entry name" value="Phosphoglycerate mutase-like"/>
    <property type="match status" value="1"/>
</dbReference>
<comment type="caution">
    <text evidence="1">The sequence shown here is derived from an EMBL/GenBank/DDBJ whole genome shotgun (WGS) entry which is preliminary data.</text>
</comment>
<evidence type="ECO:0000313" key="2">
    <source>
        <dbReference type="Proteomes" id="UP000216300"/>
    </source>
</evidence>
<name>A0A255EM41_9ACTN</name>
<dbReference type="CDD" id="cd07067">
    <property type="entry name" value="HP_PGM_like"/>
    <property type="match status" value="1"/>
</dbReference>
<evidence type="ECO:0000313" key="1">
    <source>
        <dbReference type="EMBL" id="OYN92608.1"/>
    </source>
</evidence>
<keyword evidence="2" id="KW-1185">Reference proteome</keyword>
<dbReference type="InterPro" id="IPR029033">
    <property type="entry name" value="His_PPase_superfam"/>
</dbReference>
<protein>
    <recommendedName>
        <fullName evidence="3">Histidine phosphatase family protein</fullName>
    </recommendedName>
</protein>
<reference evidence="1 2" key="1">
    <citation type="submission" date="2017-07" db="EMBL/GenBank/DDBJ databases">
        <title>Draft whole genome sequences of clinical Proprionibacteriaceae strains.</title>
        <authorList>
            <person name="Bernier A.-M."/>
            <person name="Bernard K."/>
            <person name="Domingo M.-C."/>
        </authorList>
    </citation>
    <scope>NUCLEOTIDE SEQUENCE [LARGE SCALE GENOMIC DNA]</scope>
    <source>
        <strain evidence="1 2">NML 150081</strain>
    </source>
</reference>
<evidence type="ECO:0008006" key="3">
    <source>
        <dbReference type="Google" id="ProtNLM"/>
    </source>
</evidence>
<dbReference type="PANTHER" id="PTHR47623:SF1">
    <property type="entry name" value="OS09G0287300 PROTEIN"/>
    <property type="match status" value="1"/>
</dbReference>
<dbReference type="Proteomes" id="UP000216300">
    <property type="component" value="Unassembled WGS sequence"/>
</dbReference>
<dbReference type="PANTHER" id="PTHR47623">
    <property type="entry name" value="OS09G0287300 PROTEIN"/>
    <property type="match status" value="1"/>
</dbReference>
<dbReference type="EMBL" id="NMVJ01000001">
    <property type="protein sequence ID" value="OYN92608.1"/>
    <property type="molecule type" value="Genomic_DNA"/>
</dbReference>
<gene>
    <name evidence="1" type="ORF">CGZ91_03800</name>
</gene>
<dbReference type="OrthoDB" id="9810154at2"/>
<dbReference type="SUPFAM" id="SSF53254">
    <property type="entry name" value="Phosphoglycerate mutase-like"/>
    <property type="match status" value="1"/>
</dbReference>
<sequence>MPLDGNAAGASRVVASRTSSWRYAVKRQRQLWLLRHAEAAQPAARDLDRPLTERGQRQAAQLGETLAASNVLVDLVLCSPARRTRETLAGLTLAPEPEVRIVGGIYEAGVDTLHELVREIDETATTVLMVGHAPGIPGLLHALADADSTTRLAPVAHHYPPATAVRLVSPLRWQQWDQAYLSQVQLPQA</sequence>
<dbReference type="InterPro" id="IPR013078">
    <property type="entry name" value="His_Pase_superF_clade-1"/>
</dbReference>
<organism evidence="1 2">
    <name type="scientific">Parenemella sanctibonifatiensis</name>
    <dbReference type="NCBI Taxonomy" id="2016505"/>
    <lineage>
        <taxon>Bacteria</taxon>
        <taxon>Bacillati</taxon>
        <taxon>Actinomycetota</taxon>
        <taxon>Actinomycetes</taxon>
        <taxon>Propionibacteriales</taxon>
        <taxon>Propionibacteriaceae</taxon>
        <taxon>Parenemella</taxon>
    </lineage>
</organism>
<dbReference type="SMART" id="SM00855">
    <property type="entry name" value="PGAM"/>
    <property type="match status" value="1"/>
</dbReference>
<dbReference type="Pfam" id="PF00300">
    <property type="entry name" value="His_Phos_1"/>
    <property type="match status" value="1"/>
</dbReference>
<proteinExistence type="predicted"/>
<accession>A0A255EM41</accession>